<feature type="binding site" evidence="7">
    <location>
        <position position="285"/>
    </location>
    <ligand>
        <name>Mg(2+)</name>
        <dbReference type="ChEBI" id="CHEBI:18420"/>
        <label>2</label>
    </ligand>
</feature>
<dbReference type="SUPFAM" id="SSF49785">
    <property type="entry name" value="Galactose-binding domain-like"/>
    <property type="match status" value="2"/>
</dbReference>
<feature type="binding site" evidence="9">
    <location>
        <position position="319"/>
    </location>
    <ligand>
        <name>Mg(2+)</name>
        <dbReference type="ChEBI" id="CHEBI:18420"/>
        <label>5</label>
    </ligand>
</feature>
<dbReference type="PDB" id="5X7P">
    <property type="method" value="X-ray"/>
    <property type="resolution" value="2.40 A"/>
    <property type="chains" value="A/B=36-1281"/>
</dbReference>
<feature type="binding site" evidence="5 6">
    <location>
        <position position="883"/>
    </location>
    <ligand>
        <name>Ca(2+)</name>
        <dbReference type="ChEBI" id="CHEBI:29108"/>
        <label>1</label>
    </ligand>
</feature>
<feature type="binding site" evidence="5 6">
    <location>
        <position position="1173"/>
    </location>
    <ligand>
        <name>Ca(2+)</name>
        <dbReference type="ChEBI" id="CHEBI:29108"/>
        <label>3</label>
    </ligand>
</feature>
<feature type="binding site" evidence="5 6">
    <location>
        <position position="1013"/>
    </location>
    <ligand>
        <name>Ca(2+)</name>
        <dbReference type="ChEBI" id="CHEBI:29108"/>
        <label>2</label>
    </ligand>
</feature>
<feature type="binding site" evidence="5 6">
    <location>
        <position position="857"/>
    </location>
    <ligand>
        <name>Ca(2+)</name>
        <dbReference type="ChEBI" id="CHEBI:29108"/>
        <label>1</label>
    </ligand>
</feature>
<dbReference type="InterPro" id="IPR048395">
    <property type="entry name" value="Glyco_hydro_31_C"/>
</dbReference>
<feature type="binding site" evidence="6 8">
    <location>
        <position position="571"/>
    </location>
    <ligand>
        <name>Mg(2+)</name>
        <dbReference type="ChEBI" id="CHEBI:18420"/>
        <label>3</label>
    </ligand>
</feature>
<evidence type="ECO:0000256" key="1">
    <source>
        <dbReference type="ARBA" id="ARBA00007806"/>
    </source>
</evidence>
<dbReference type="Pfam" id="PF16990">
    <property type="entry name" value="CBM_35"/>
    <property type="match status" value="2"/>
</dbReference>
<dbReference type="InterPro" id="IPR051816">
    <property type="entry name" value="Glycosyl_Hydrolase_31"/>
</dbReference>
<dbReference type="Pfam" id="PF17137">
    <property type="entry name" value="DUF5110"/>
    <property type="match status" value="1"/>
</dbReference>
<dbReference type="Gene3D" id="2.60.40.1760">
    <property type="entry name" value="glycosyl hydrolase (family 31)"/>
    <property type="match status" value="1"/>
</dbReference>
<feature type="binding site" evidence="8">
    <location>
        <position position="1183"/>
    </location>
    <ligand>
        <name>Mg(2+)</name>
        <dbReference type="ChEBI" id="CHEBI:18420"/>
        <label>6</label>
    </ligand>
</feature>
<dbReference type="CDD" id="cd04083">
    <property type="entry name" value="CBM35_Lmo2446-like"/>
    <property type="match status" value="2"/>
</dbReference>
<feature type="domain" description="CBM6" evidence="2">
    <location>
        <begin position="852"/>
        <end position="984"/>
    </location>
</feature>
<dbReference type="EMBL" id="LC160266">
    <property type="protein sequence ID" value="BAV17026.1"/>
    <property type="molecule type" value="Genomic_DNA"/>
</dbReference>
<reference evidence="4" key="3">
    <citation type="submission" date="2018-03" db="EMBL/GenBank/DDBJ databases">
        <title>A novel intracellular dextranase derived from Paenibacillus sp. 598K with an ability of degrading cycloisomaltooligosaccharides.</title>
        <authorList>
            <person name="Mizushima D."/>
            <person name="Miyazaki T."/>
            <person name="Shiwa Y."/>
            <person name="Kimura K."/>
            <person name="Fujita N."/>
            <person name="Yoshikawa H."/>
            <person name="Kimura A."/>
            <person name="Kitamura S."/>
            <person name="Hara H."/>
            <person name="Funane K."/>
        </authorList>
    </citation>
    <scope>NUCLEOTIDE SEQUENCE [LARGE SCALE GENOMIC DNA]</scope>
    <source>
        <strain evidence="4">598K</strain>
    </source>
</reference>
<feature type="binding site" evidence="5 6">
    <location>
        <position position="979"/>
    </location>
    <ligand>
        <name>Ca(2+)</name>
        <dbReference type="ChEBI" id="CHEBI:29108"/>
        <label>1</label>
    </ligand>
</feature>
<dbReference type="Pfam" id="PF01055">
    <property type="entry name" value="Glyco_hydro_31_2nd"/>
    <property type="match status" value="1"/>
</dbReference>
<feature type="binding site" evidence="5 6">
    <location>
        <position position="1274"/>
    </location>
    <ligand>
        <name>Ca(2+)</name>
        <dbReference type="ChEBI" id="CHEBI:29108"/>
        <label>3</label>
    </ligand>
</feature>
<reference evidence="3" key="1">
    <citation type="journal article" date="2017" name="Appl. Microbiol. Biotechnol.">
        <title>Paenibacillus sp. 598K 6-?-glucosyltransferase is essential for cycloisomaltooligosaccharide synthesis from ?-(1 ? 4)-glucan.</title>
        <authorList>
            <person name="Ichinose H."/>
            <person name="Suzuki R."/>
            <person name="Miyazaki T."/>
            <person name="Kimura K."/>
            <person name="Momma M."/>
            <person name="Suzuki N."/>
            <person name="Fujimoto Z."/>
            <person name="Kimura A."/>
            <person name="Funane K."/>
        </authorList>
    </citation>
    <scope>NUCLEOTIDE SEQUENCE</scope>
    <source>
        <strain evidence="3">598K</strain>
    </source>
</reference>
<dbReference type="InterPro" id="IPR000322">
    <property type="entry name" value="Glyco_hydro_31_TIM"/>
</dbReference>
<dbReference type="CDD" id="cd06589">
    <property type="entry name" value="GH31"/>
    <property type="match status" value="1"/>
</dbReference>
<dbReference type="SUPFAM" id="SSF74650">
    <property type="entry name" value="Galactose mutarotase-like"/>
    <property type="match status" value="1"/>
</dbReference>
<dbReference type="GO" id="GO:0004553">
    <property type="term" value="F:hydrolase activity, hydrolyzing O-glycosyl compounds"/>
    <property type="evidence" value="ECO:0007669"/>
    <property type="project" value="InterPro"/>
</dbReference>
<feature type="binding site" evidence="5 6">
    <location>
        <position position="855"/>
    </location>
    <ligand>
        <name>Ca(2+)</name>
        <dbReference type="ChEBI" id="CHEBI:29108"/>
        <label>1</label>
    </ligand>
</feature>
<dbReference type="PDBsum" id="5X7O"/>
<feature type="binding site" evidence="5 6">
    <location>
        <position position="316"/>
    </location>
    <ligand>
        <name>Mg(2+)</name>
        <dbReference type="ChEBI" id="CHEBI:18420"/>
        <label>4</label>
    </ligand>
</feature>
<dbReference type="GO" id="GO:0005975">
    <property type="term" value="P:carbohydrate metabolic process"/>
    <property type="evidence" value="ECO:0007669"/>
    <property type="project" value="InterPro"/>
</dbReference>
<evidence type="ECO:0007829" key="6">
    <source>
        <dbReference type="PDB" id="5X7P"/>
    </source>
</evidence>
<dbReference type="InterPro" id="IPR008979">
    <property type="entry name" value="Galactose-bd-like_sf"/>
</dbReference>
<dbReference type="InterPro" id="IPR013780">
    <property type="entry name" value="Glyco_hydro_b"/>
</dbReference>
<dbReference type="Gene3D" id="2.60.120.260">
    <property type="entry name" value="Galactose-binding domain-like"/>
    <property type="match status" value="3"/>
</dbReference>
<dbReference type="PANTHER" id="PTHR43863:SF2">
    <property type="entry name" value="MALTASE-GLUCOAMYLASE"/>
    <property type="match status" value="1"/>
</dbReference>
<evidence type="ECO:0007829" key="9">
    <source>
        <dbReference type="PDB" id="5X7S"/>
    </source>
</evidence>
<reference evidence="5 6" key="2">
    <citation type="journal article" date="2017" name="Biochem. J.">
        <title>Carbohydrate-binding architecture of the multi-modular alpha-1,6-glucosyltransferase from &lt;i&gt;Paenibacillus&lt;/i&gt; sp. 598K, which produces alpha-1,6-glucosyl-alpha-glucosaccharides from starch.</title>
        <authorList>
            <person name="Fujimoto Z."/>
            <person name="Suzuki N."/>
            <person name="Kishine N."/>
            <person name="Ichinose H."/>
            <person name="Momma M."/>
            <person name="Kimura A."/>
            <person name="Funane K."/>
        </authorList>
    </citation>
    <scope>X-RAY CRYSTALLOGRAPHY (1.95 ANGSTROMS) OF 36-1281 IN COMPLEX WITH CA(2+) AND MG(2+)</scope>
</reference>
<evidence type="ECO:0007829" key="7">
    <source>
        <dbReference type="PDB" id="5X7Q"/>
    </source>
</evidence>
<feature type="binding site" evidence="8">
    <location>
        <position position="1008"/>
    </location>
    <ligand>
        <name>Mg(2+)</name>
        <dbReference type="ChEBI" id="CHEBI:18420"/>
        <label>8</label>
    </ligand>
</feature>
<feature type="binding site" evidence="5 6">
    <location>
        <position position="1176"/>
    </location>
    <ligand>
        <name>Ca(2+)</name>
        <dbReference type="ChEBI" id="CHEBI:29108"/>
        <label>3</label>
    </ligand>
</feature>
<keyword evidence="5 6" id="KW-0479">Metal-binding</keyword>
<keyword evidence="3" id="KW-0378">Hydrolase</keyword>
<dbReference type="PDBsum" id="5X7P"/>
<organism evidence="3">
    <name type="scientific">Paenibacillus sp. 598K</name>
    <dbReference type="NCBI Taxonomy" id="1117987"/>
    <lineage>
        <taxon>Bacteria</taxon>
        <taxon>Bacillati</taxon>
        <taxon>Bacillota</taxon>
        <taxon>Bacilli</taxon>
        <taxon>Bacillales</taxon>
        <taxon>Paenibacillaceae</taxon>
        <taxon>Paenibacillus</taxon>
    </lineage>
</organism>
<feature type="binding site" evidence="8">
    <location>
        <position position="1263"/>
    </location>
    <ligand>
        <name>Mg(2+)</name>
        <dbReference type="ChEBI" id="CHEBI:18420"/>
        <label>9</label>
    </ligand>
</feature>
<feature type="binding site" evidence="5 6">
    <location>
        <position position="285"/>
    </location>
    <ligand>
        <name>Mg(2+)</name>
        <dbReference type="ChEBI" id="CHEBI:18420"/>
        <label>3</label>
    </ligand>
</feature>
<dbReference type="Pfam" id="PF21365">
    <property type="entry name" value="Glyco_hydro_31_3rd"/>
    <property type="match status" value="1"/>
</dbReference>
<gene>
    <name evidence="3" type="primary">6gt31a</name>
    <name evidence="4" type="ORF">PA598K_03009</name>
</gene>
<sequence>MSIPVHQPLLRRMLAILLALALILPIVPPWQEASAAGLGNVTGAVASGDSLTLTLDNGTSASDILELDVLSEELLRVDYRPSGAAPSPSTPMIDPDASWDAVGATIDTSGDPIVVTTPRMRIEIARTPARMTIKKADGTTLLWEPASGGVFEDGVRFQRGSTDNIYGIRSFNAQEDVGGLLRNSSDHPAHAGQQGDAGGPFMWSTAGYGVLVDSDGGYPYTDTTGKLEFYYGGTPTEGRRYTKTNVEYYIMVGEPKEIMASYAQVTGTAPMLPKWSLGFMNFEWGIDQDELEAHVDGYRARNIPIDAFALDYDWMDYGEDNYGEFRWNTDNFPDAATTQLKEDMEAEGIRLIGIRKPRIITRDFANQRTQQYYDADSNGYFYPGHNEYTDYFIPVTVRSFDPYQQASRDWWWQHSIDAFDKGIVGWWNDETDKVDSGSAQYWFGNFSTGFTSQAMYDGQRDYTNDGVRVWQTARSYYPGAQRYATTLWSGDIGTQFYKGELFNWAPGMQEQPRIMLSSANLGQPKWGMDTGGFNSLGGASGPNPSPELYTRWMQFGAFTPVFRVHGNYNQQRQPWLYGATAEEASKAVMHTRYSLLPYMYAYEREASETGLGLIKPLLFDYPNDPQAADYTEAWMFGDWLLVSPVLGEAQHSKQIYLPAGTWIDYHRGQTYSGGQTIHYPVNADTWTDVPLFVKQGAIIPNQQVLDYVDQQSVTTVNVDIFPSASETSFTYYEDDGSSYDYESGSSFEQRLAAQDLSSSVRVEVGAGSGSYTPDVQHYVLKIHGRAGSAVTAGGSALTGYGDLQALQAASGSGWASGRDIYGDVTYVKLPAASGSATVVEVSGSAPSAATHAIYEVEDASRSGATPTTRAGINTNHSGYSGSGFVDKLDVPGAAVTVYANAPVSGDYPVELRYANGSGSAKTLSVYVNAARVQQLSLADTGAWSQWGTQTTTLPLTAGQNIITYKYDSDAGDTGGVNLDYIRVPFAPTQAEYAAESAKLWGGAGTSQDHWFYKGAAFVDNLTGVGAEASFDVYAPSAGTYNLSLRYANGTGSTKTLSAIVNGGAASTVTLTSPGMNWNLWNEHTMTATLTAGRNTISFRRNSGNSGNVNLDRLAVSASAITTLASERNLLDNGDFERDTTYNSNWTQWQPSGQPSAFGIDSGNALHPPEGPARRNQRAYFHSDNAYQQSIHQVVDVPVNNATYRLEAKVRMKNTTPTTARAEVQGHGGSPIYANISNDGVWKTIVIDNINVTSGSVDVGFYVDSPGYTTLHIDEVTLTRAP</sequence>
<dbReference type="PDB" id="5X7R">
    <property type="method" value="X-ray"/>
    <property type="resolution" value="1.95 A"/>
    <property type="chains" value="A/B=36-1281"/>
</dbReference>
<dbReference type="Gene3D" id="3.20.20.80">
    <property type="entry name" value="Glycosidases"/>
    <property type="match status" value="1"/>
</dbReference>
<feature type="binding site" evidence="8">
    <location>
        <position position="654"/>
    </location>
    <ligand>
        <name>Mg(2+)</name>
        <dbReference type="ChEBI" id="CHEBI:18420"/>
        <label>7</label>
    </ligand>
</feature>
<dbReference type="PDB" id="5X7S">
    <property type="method" value="X-ray"/>
    <property type="resolution" value="2.40 A"/>
    <property type="chains" value="A/B=36-1281"/>
</dbReference>
<feature type="binding site" evidence="9">
    <location>
        <position position="316"/>
    </location>
    <ligand>
        <name>Mg(2+)</name>
        <dbReference type="ChEBI" id="CHEBI:18420"/>
        <label>5</label>
    </ligand>
</feature>
<dbReference type="PDBsum" id="5X7R"/>
<proteinExistence type="evidence at protein level"/>
<dbReference type="InterPro" id="IPR017853">
    <property type="entry name" value="GH"/>
</dbReference>
<evidence type="ECO:0000259" key="2">
    <source>
        <dbReference type="PROSITE" id="PS51175"/>
    </source>
</evidence>
<feature type="binding site" evidence="8">
    <location>
        <position position="678"/>
    </location>
    <ligand>
        <name>Mg(2+)</name>
        <dbReference type="ChEBI" id="CHEBI:18420"/>
        <label>7</label>
    </ligand>
</feature>
<feature type="binding site" evidence="5 6">
    <location>
        <position position="290"/>
    </location>
    <ligand>
        <name>Mg(2+)</name>
        <dbReference type="ChEBI" id="CHEBI:18420"/>
        <label>3</label>
    </ligand>
</feature>
<dbReference type="PDBsum" id="5X7Q"/>
<evidence type="ECO:0000313" key="4">
    <source>
        <dbReference type="EMBL" id="GBF74652.1"/>
    </source>
</evidence>
<keyword evidence="5 6" id="KW-0002">3D-structure</keyword>
<feature type="binding site" evidence="5 6">
    <location>
        <position position="995"/>
    </location>
    <ligand>
        <name>Ca(2+)</name>
        <dbReference type="ChEBI" id="CHEBI:29108"/>
        <label>2</label>
    </ligand>
</feature>
<dbReference type="SUPFAM" id="SSF51445">
    <property type="entry name" value="(Trans)glycosidases"/>
    <property type="match status" value="1"/>
</dbReference>
<feature type="binding site" evidence="5 6">
    <location>
        <position position="880"/>
    </location>
    <ligand>
        <name>Ca(2+)</name>
        <dbReference type="ChEBI" id="CHEBI:29108"/>
        <label>1</label>
    </ligand>
</feature>
<dbReference type="PDB" id="5X7O">
    <property type="method" value="X-ray"/>
    <property type="resolution" value="2.00 A"/>
    <property type="chains" value="A/B=36-1281"/>
</dbReference>
<feature type="binding site" evidence="5 6">
    <location>
        <position position="283"/>
    </location>
    <ligand>
        <name>Mg(2+)</name>
        <dbReference type="ChEBI" id="CHEBI:18420"/>
        <label>3</label>
    </ligand>
</feature>
<keyword evidence="5 6" id="KW-0106">Calcium</keyword>
<dbReference type="EMBL" id="BFBX01000043">
    <property type="protein sequence ID" value="GBF74652.1"/>
    <property type="molecule type" value="Genomic_DNA"/>
</dbReference>
<dbReference type="CDD" id="cd14752">
    <property type="entry name" value="GH31_N"/>
    <property type="match status" value="1"/>
</dbReference>
<evidence type="ECO:0007829" key="8">
    <source>
        <dbReference type="PDB" id="5X7R"/>
    </source>
</evidence>
<dbReference type="OrthoDB" id="176168at2"/>
<evidence type="ECO:0000313" key="3">
    <source>
        <dbReference type="EMBL" id="BAV17026.1"/>
    </source>
</evidence>
<feature type="binding site" evidence="7">
    <location>
        <position position="283"/>
    </location>
    <ligand>
        <name>Mg(2+)</name>
        <dbReference type="ChEBI" id="CHEBI:18420"/>
        <label>2</label>
    </ligand>
</feature>
<protein>
    <submittedName>
        <fullName evidence="3">Glycoside hydrolase family 31 alpha-glucosidase</fullName>
    </submittedName>
</protein>
<dbReference type="InterPro" id="IPR011013">
    <property type="entry name" value="Gal_mutarotase_sf_dom"/>
</dbReference>
<comment type="similarity">
    <text evidence="1">Belongs to the glycosyl hydrolase 31 family.</text>
</comment>
<dbReference type="InterPro" id="IPR005084">
    <property type="entry name" value="CBM6"/>
</dbReference>
<feature type="binding site" evidence="8">
    <location>
        <position position="376"/>
    </location>
    <ligand>
        <name>Mg(2+)</name>
        <dbReference type="ChEBI" id="CHEBI:18420"/>
        <label>6</label>
    </ligand>
</feature>
<name>A0A193PKW5_9BACL</name>
<evidence type="ECO:0007829" key="5">
    <source>
        <dbReference type="PDB" id="5X7O"/>
    </source>
</evidence>
<feature type="binding site" evidence="8">
    <location>
        <position position="1009"/>
    </location>
    <ligand>
        <name>Mg(2+)</name>
        <dbReference type="ChEBI" id="CHEBI:18420"/>
        <label>8</label>
    </ligand>
</feature>
<accession>A0A193PKW5</accession>
<dbReference type="InterPro" id="IPR033403">
    <property type="entry name" value="DUF5110"/>
</dbReference>
<dbReference type="SUPFAM" id="SSF51011">
    <property type="entry name" value="Glycosyl hydrolase domain"/>
    <property type="match status" value="1"/>
</dbReference>
<dbReference type="PROSITE" id="PS51175">
    <property type="entry name" value="CBM6"/>
    <property type="match status" value="2"/>
</dbReference>
<dbReference type="GO" id="GO:0030246">
    <property type="term" value="F:carbohydrate binding"/>
    <property type="evidence" value="ECO:0007669"/>
    <property type="project" value="InterPro"/>
</dbReference>
<dbReference type="PDB" id="5X7Q">
    <property type="method" value="X-ray"/>
    <property type="resolution" value="1.95 A"/>
    <property type="chains" value="A/B=36-1281"/>
</dbReference>
<dbReference type="GO" id="GO:0046872">
    <property type="term" value="F:metal ion binding"/>
    <property type="evidence" value="ECO:0007669"/>
    <property type="project" value="UniProtKB-KW"/>
</dbReference>
<dbReference type="SMR" id="A0A193PKW5"/>
<feature type="binding site" evidence="8">
    <location>
        <position position="153"/>
    </location>
    <ligand>
        <name>Mg(2+)</name>
        <dbReference type="ChEBI" id="CHEBI:18420"/>
        <label>1</label>
    </ligand>
</feature>
<feature type="binding site" evidence="5 6">
    <location>
        <position position="1273"/>
    </location>
    <ligand>
        <name>Ca(2+)</name>
        <dbReference type="ChEBI" id="CHEBI:29108"/>
        <label>3</label>
    </ligand>
</feature>
<feature type="binding site" evidence="5 6">
    <location>
        <position position="1111"/>
    </location>
    <ligand>
        <name>Ca(2+)</name>
        <dbReference type="ChEBI" id="CHEBI:29108"/>
        <label>2</label>
    </ligand>
</feature>
<feature type="binding site" evidence="5 6">
    <location>
        <position position="1136"/>
    </location>
    <ligand>
        <name>Ca(2+)</name>
        <dbReference type="ChEBI" id="CHEBI:29108"/>
        <label>3</label>
    </ligand>
</feature>
<dbReference type="PANTHER" id="PTHR43863">
    <property type="entry name" value="HYDROLASE, PUTATIVE (AFU_ORTHOLOGUE AFUA_1G03140)-RELATED"/>
    <property type="match status" value="1"/>
</dbReference>
<dbReference type="Gene3D" id="2.60.40.1180">
    <property type="entry name" value="Golgi alpha-mannosidase II"/>
    <property type="match status" value="2"/>
</dbReference>
<feature type="binding site" evidence="5 6">
    <location>
        <position position="1016"/>
    </location>
    <ligand>
        <name>Ca(2+)</name>
        <dbReference type="ChEBI" id="CHEBI:29108"/>
        <label>2</label>
    </ligand>
</feature>
<feature type="domain" description="CBM6" evidence="2">
    <location>
        <begin position="988"/>
        <end position="1116"/>
    </location>
</feature>
<dbReference type="RefSeq" id="WP_128657684.1">
    <property type="nucleotide sequence ID" value="NZ_BFBX01000043.1"/>
</dbReference>
<feature type="binding site" evidence="5 6">
    <location>
        <position position="1134"/>
    </location>
    <ligand>
        <name>Ca(2+)</name>
        <dbReference type="ChEBI" id="CHEBI:29108"/>
        <label>3</label>
    </ligand>
</feature>
<dbReference type="PDBsum" id="5X7S"/>